<evidence type="ECO:0008006" key="3">
    <source>
        <dbReference type="Google" id="ProtNLM"/>
    </source>
</evidence>
<sequence>MGPCSASSYSGLLAVSEWAYAGVNHSLAGNGGPECAHFISARRRLWETLLAVLGASALALCSWSQLQVPPAPKVVREGGGKRCLLVLLCLVFGMELGFKFASRTVIYILNPCHIITMLQVWTLHSNVV</sequence>
<evidence type="ECO:0000313" key="1">
    <source>
        <dbReference type="EMBL" id="KAH7963505.1"/>
    </source>
</evidence>
<dbReference type="PANTHER" id="PTHR20948:SF2">
    <property type="entry name" value="TRANSMEMBRANE PROTEIN 164"/>
    <property type="match status" value="1"/>
</dbReference>
<reference evidence="1" key="1">
    <citation type="journal article" date="2020" name="Cell">
        <title>Large-Scale Comparative Analyses of Tick Genomes Elucidate Their Genetic Diversity and Vector Capacities.</title>
        <authorList>
            <consortium name="Tick Genome and Microbiome Consortium (TIGMIC)"/>
            <person name="Jia N."/>
            <person name="Wang J."/>
            <person name="Shi W."/>
            <person name="Du L."/>
            <person name="Sun Y."/>
            <person name="Zhan W."/>
            <person name="Jiang J.F."/>
            <person name="Wang Q."/>
            <person name="Zhang B."/>
            <person name="Ji P."/>
            <person name="Bell-Sakyi L."/>
            <person name="Cui X.M."/>
            <person name="Yuan T.T."/>
            <person name="Jiang B.G."/>
            <person name="Yang W.F."/>
            <person name="Lam T.T."/>
            <person name="Chang Q.C."/>
            <person name="Ding S.J."/>
            <person name="Wang X.J."/>
            <person name="Zhu J.G."/>
            <person name="Ruan X.D."/>
            <person name="Zhao L."/>
            <person name="Wei J.T."/>
            <person name="Ye R.Z."/>
            <person name="Que T.C."/>
            <person name="Du C.H."/>
            <person name="Zhou Y.H."/>
            <person name="Cheng J.X."/>
            <person name="Dai P.F."/>
            <person name="Guo W.B."/>
            <person name="Han X.H."/>
            <person name="Huang E.J."/>
            <person name="Li L.F."/>
            <person name="Wei W."/>
            <person name="Gao Y.C."/>
            <person name="Liu J.Z."/>
            <person name="Shao H.Z."/>
            <person name="Wang X."/>
            <person name="Wang C.C."/>
            <person name="Yang T.C."/>
            <person name="Huo Q.B."/>
            <person name="Li W."/>
            <person name="Chen H.Y."/>
            <person name="Chen S.E."/>
            <person name="Zhou L.G."/>
            <person name="Ni X.B."/>
            <person name="Tian J.H."/>
            <person name="Sheng Y."/>
            <person name="Liu T."/>
            <person name="Pan Y.S."/>
            <person name="Xia L.Y."/>
            <person name="Li J."/>
            <person name="Zhao F."/>
            <person name="Cao W.C."/>
        </authorList>
    </citation>
    <scope>NUCLEOTIDE SEQUENCE</scope>
    <source>
        <strain evidence="1">Rsan-2018</strain>
    </source>
</reference>
<gene>
    <name evidence="1" type="ORF">HPB52_021272</name>
</gene>
<reference evidence="1" key="2">
    <citation type="submission" date="2021-09" db="EMBL/GenBank/DDBJ databases">
        <authorList>
            <person name="Jia N."/>
            <person name="Wang J."/>
            <person name="Shi W."/>
            <person name="Du L."/>
            <person name="Sun Y."/>
            <person name="Zhan W."/>
            <person name="Jiang J."/>
            <person name="Wang Q."/>
            <person name="Zhang B."/>
            <person name="Ji P."/>
            <person name="Sakyi L.B."/>
            <person name="Cui X."/>
            <person name="Yuan T."/>
            <person name="Jiang B."/>
            <person name="Yang W."/>
            <person name="Lam T.T.-Y."/>
            <person name="Chang Q."/>
            <person name="Ding S."/>
            <person name="Wang X."/>
            <person name="Zhu J."/>
            <person name="Ruan X."/>
            <person name="Zhao L."/>
            <person name="Wei J."/>
            <person name="Que T."/>
            <person name="Du C."/>
            <person name="Cheng J."/>
            <person name="Dai P."/>
            <person name="Han X."/>
            <person name="Huang E."/>
            <person name="Gao Y."/>
            <person name="Liu J."/>
            <person name="Shao H."/>
            <person name="Ye R."/>
            <person name="Li L."/>
            <person name="Wei W."/>
            <person name="Wang X."/>
            <person name="Wang C."/>
            <person name="Huo Q."/>
            <person name="Li W."/>
            <person name="Guo W."/>
            <person name="Chen H."/>
            <person name="Chen S."/>
            <person name="Zhou L."/>
            <person name="Zhou L."/>
            <person name="Ni X."/>
            <person name="Tian J."/>
            <person name="Zhou Y."/>
            <person name="Sheng Y."/>
            <person name="Liu T."/>
            <person name="Pan Y."/>
            <person name="Xia L."/>
            <person name="Li J."/>
            <person name="Zhao F."/>
            <person name="Cao W."/>
        </authorList>
    </citation>
    <scope>NUCLEOTIDE SEQUENCE</scope>
    <source>
        <strain evidence="1">Rsan-2018</strain>
        <tissue evidence="1">Larvae</tissue>
    </source>
</reference>
<dbReference type="Proteomes" id="UP000821837">
    <property type="component" value="Chromosome 3"/>
</dbReference>
<protein>
    <recommendedName>
        <fullName evidence="3">Transmembrane protein 164</fullName>
    </recommendedName>
</protein>
<comment type="caution">
    <text evidence="1">The sequence shown here is derived from an EMBL/GenBank/DDBJ whole genome shotgun (WGS) entry which is preliminary data.</text>
</comment>
<proteinExistence type="predicted"/>
<dbReference type="VEuPathDB" id="VectorBase:RSAN_045962"/>
<dbReference type="AlphaFoldDB" id="A0A9D4Q3N1"/>
<dbReference type="PANTHER" id="PTHR20948">
    <property type="entry name" value="TRANSMEMBRANE PROTEIN 164"/>
    <property type="match status" value="1"/>
</dbReference>
<keyword evidence="2" id="KW-1185">Reference proteome</keyword>
<accession>A0A9D4Q3N1</accession>
<dbReference type="InterPro" id="IPR026508">
    <property type="entry name" value="TMEM164"/>
</dbReference>
<organism evidence="1 2">
    <name type="scientific">Rhipicephalus sanguineus</name>
    <name type="common">Brown dog tick</name>
    <name type="synonym">Ixodes sanguineus</name>
    <dbReference type="NCBI Taxonomy" id="34632"/>
    <lineage>
        <taxon>Eukaryota</taxon>
        <taxon>Metazoa</taxon>
        <taxon>Ecdysozoa</taxon>
        <taxon>Arthropoda</taxon>
        <taxon>Chelicerata</taxon>
        <taxon>Arachnida</taxon>
        <taxon>Acari</taxon>
        <taxon>Parasitiformes</taxon>
        <taxon>Ixodida</taxon>
        <taxon>Ixodoidea</taxon>
        <taxon>Ixodidae</taxon>
        <taxon>Rhipicephalinae</taxon>
        <taxon>Rhipicephalus</taxon>
        <taxon>Rhipicephalus</taxon>
    </lineage>
</organism>
<name>A0A9D4Q3N1_RHISA</name>
<dbReference type="EMBL" id="JABSTV010001249">
    <property type="protein sequence ID" value="KAH7963505.1"/>
    <property type="molecule type" value="Genomic_DNA"/>
</dbReference>
<evidence type="ECO:0000313" key="2">
    <source>
        <dbReference type="Proteomes" id="UP000821837"/>
    </source>
</evidence>